<dbReference type="PANTHER" id="PTHR11070">
    <property type="entry name" value="UVRD / RECB / PCRA DNA HELICASE FAMILY MEMBER"/>
    <property type="match status" value="1"/>
</dbReference>
<organism evidence="1 2">
    <name type="scientific">Nocardia amikacinitolerans</name>
    <dbReference type="NCBI Taxonomy" id="756689"/>
    <lineage>
        <taxon>Bacteria</taxon>
        <taxon>Bacillati</taxon>
        <taxon>Actinomycetota</taxon>
        <taxon>Actinomycetes</taxon>
        <taxon>Mycobacteriales</taxon>
        <taxon>Nocardiaceae</taxon>
        <taxon>Nocardia</taxon>
    </lineage>
</organism>
<evidence type="ECO:0000313" key="1">
    <source>
        <dbReference type="EMBL" id="SNY88461.1"/>
    </source>
</evidence>
<dbReference type="RefSeq" id="WP_097247373.1">
    <property type="nucleotide sequence ID" value="NZ_OBEG01000006.1"/>
</dbReference>
<dbReference type="InterPro" id="IPR000212">
    <property type="entry name" value="DNA_helicase_UvrD/REP"/>
</dbReference>
<dbReference type="Proteomes" id="UP000219565">
    <property type="component" value="Unassembled WGS sequence"/>
</dbReference>
<accession>A0A285LYR6</accession>
<dbReference type="EMBL" id="OBEG01000006">
    <property type="protein sequence ID" value="SNY88461.1"/>
    <property type="molecule type" value="Genomic_DNA"/>
</dbReference>
<dbReference type="AlphaFoldDB" id="A0A285LYR6"/>
<dbReference type="PANTHER" id="PTHR11070:SF2">
    <property type="entry name" value="ATP-DEPENDENT DNA HELICASE SRS2"/>
    <property type="match status" value="1"/>
</dbReference>
<proteinExistence type="predicted"/>
<dbReference type="GO" id="GO:0043138">
    <property type="term" value="F:3'-5' DNA helicase activity"/>
    <property type="evidence" value="ECO:0007669"/>
    <property type="project" value="TreeGrafter"/>
</dbReference>
<sequence>MNVPSLLDLDGEQRKVIDLPFDGCYIITGATGAGKSVMAIYRAWMLATAGRAVTLLTHSNLLHQYLGQLAPDLTEALDVTTYHRWIRKFWCEHFETDLPKIDDDGWNYDWVEMQRNCIRKKVRSAAHLVIDEGQNLPVGLYQFCRIIGIDITIIADQNEPIGDDQTTVAEMCRILAVGADPIVLHENRRSTREIALLASKFAMDTRREMSLPRRGGCSPRVLRVSSLKQFLGEVRQRFDKHPEQSVGIICRSTYLLREVQGELTQLGLSKYTQAYVNGDQYRNTVDFSMRPIRILSTASMKGLEFDSVFVPDLDAYTEDPTSVEARLRFFVLCSRAREDLCFAHRGPREPAIVATIPESVLLRLTG</sequence>
<gene>
    <name evidence="1" type="ORF">SAMN04244553_5435</name>
</gene>
<dbReference type="Gene3D" id="3.40.50.300">
    <property type="entry name" value="P-loop containing nucleotide triphosphate hydrolases"/>
    <property type="match status" value="2"/>
</dbReference>
<reference evidence="1 2" key="1">
    <citation type="submission" date="2017-09" db="EMBL/GenBank/DDBJ databases">
        <authorList>
            <person name="Ehlers B."/>
            <person name="Leendertz F.H."/>
        </authorList>
    </citation>
    <scope>NUCLEOTIDE SEQUENCE [LARGE SCALE GENOMIC DNA]</scope>
    <source>
        <strain evidence="1 2">DSM 45537</strain>
    </source>
</reference>
<evidence type="ECO:0000313" key="2">
    <source>
        <dbReference type="Proteomes" id="UP000219565"/>
    </source>
</evidence>
<dbReference type="SUPFAM" id="SSF52540">
    <property type="entry name" value="P-loop containing nucleoside triphosphate hydrolases"/>
    <property type="match status" value="1"/>
</dbReference>
<dbReference type="GO" id="GO:0005524">
    <property type="term" value="F:ATP binding"/>
    <property type="evidence" value="ECO:0007669"/>
    <property type="project" value="InterPro"/>
</dbReference>
<name>A0A285LYR6_9NOCA</name>
<protein>
    <recommendedName>
        <fullName evidence="3">DNA helicase</fullName>
    </recommendedName>
</protein>
<dbReference type="InterPro" id="IPR027417">
    <property type="entry name" value="P-loop_NTPase"/>
</dbReference>
<dbReference type="OrthoDB" id="3193269at2"/>
<keyword evidence="2" id="KW-1185">Reference proteome</keyword>
<dbReference type="GO" id="GO:0003677">
    <property type="term" value="F:DNA binding"/>
    <property type="evidence" value="ECO:0007669"/>
    <property type="project" value="InterPro"/>
</dbReference>
<dbReference type="GO" id="GO:0000725">
    <property type="term" value="P:recombinational repair"/>
    <property type="evidence" value="ECO:0007669"/>
    <property type="project" value="TreeGrafter"/>
</dbReference>
<evidence type="ECO:0008006" key="3">
    <source>
        <dbReference type="Google" id="ProtNLM"/>
    </source>
</evidence>